<accession>A0A6A6DHU8</accession>
<dbReference type="EMBL" id="ML994674">
    <property type="protein sequence ID" value="KAF2178503.1"/>
    <property type="molecule type" value="Genomic_DNA"/>
</dbReference>
<feature type="transmembrane region" description="Helical" evidence="2">
    <location>
        <begin position="35"/>
        <end position="54"/>
    </location>
</feature>
<sequence>MRLAHPLSLSSQSLRPSHSRAHHLFFQHTLRSALFFPFCFVPPIILFIHFLRVAPVFPLFPRPTSPIGCLPPTSIRSTHASTATPAHQATAYSLTPISQDHFPSPRPRQRYCLHTLLTPRLIAGAAPRPPFLTSSSPQRPASSTTAHPRRSFGCTLHQPMCNTLTATLYPHLRW</sequence>
<dbReference type="Proteomes" id="UP000800200">
    <property type="component" value="Unassembled WGS sequence"/>
</dbReference>
<evidence type="ECO:0000313" key="3">
    <source>
        <dbReference type="EMBL" id="KAF2178503.1"/>
    </source>
</evidence>
<proteinExistence type="predicted"/>
<evidence type="ECO:0000313" key="4">
    <source>
        <dbReference type="Proteomes" id="UP000800200"/>
    </source>
</evidence>
<keyword evidence="4" id="KW-1185">Reference proteome</keyword>
<evidence type="ECO:0000256" key="2">
    <source>
        <dbReference type="SAM" id="Phobius"/>
    </source>
</evidence>
<evidence type="ECO:0000256" key="1">
    <source>
        <dbReference type="SAM" id="MobiDB-lite"/>
    </source>
</evidence>
<feature type="compositionally biased region" description="Polar residues" evidence="1">
    <location>
        <begin position="132"/>
        <end position="146"/>
    </location>
</feature>
<keyword evidence="2" id="KW-0812">Transmembrane</keyword>
<keyword evidence="2" id="KW-0472">Membrane</keyword>
<keyword evidence="2" id="KW-1133">Transmembrane helix</keyword>
<protein>
    <submittedName>
        <fullName evidence="3">Uncharacterized protein</fullName>
    </submittedName>
</protein>
<feature type="region of interest" description="Disordered" evidence="1">
    <location>
        <begin position="128"/>
        <end position="150"/>
    </location>
</feature>
<name>A0A6A6DHU8_9PEZI</name>
<reference evidence="3" key="1">
    <citation type="journal article" date="2020" name="Stud. Mycol.">
        <title>101 Dothideomycetes genomes: a test case for predicting lifestyles and emergence of pathogens.</title>
        <authorList>
            <person name="Haridas S."/>
            <person name="Albert R."/>
            <person name="Binder M."/>
            <person name="Bloem J."/>
            <person name="Labutti K."/>
            <person name="Salamov A."/>
            <person name="Andreopoulos B."/>
            <person name="Baker S."/>
            <person name="Barry K."/>
            <person name="Bills G."/>
            <person name="Bluhm B."/>
            <person name="Cannon C."/>
            <person name="Castanera R."/>
            <person name="Culley D."/>
            <person name="Daum C."/>
            <person name="Ezra D."/>
            <person name="Gonzalez J."/>
            <person name="Henrissat B."/>
            <person name="Kuo A."/>
            <person name="Liang C."/>
            <person name="Lipzen A."/>
            <person name="Lutzoni F."/>
            <person name="Magnuson J."/>
            <person name="Mondo S."/>
            <person name="Nolan M."/>
            <person name="Ohm R."/>
            <person name="Pangilinan J."/>
            <person name="Park H.-J."/>
            <person name="Ramirez L."/>
            <person name="Alfaro M."/>
            <person name="Sun H."/>
            <person name="Tritt A."/>
            <person name="Yoshinaga Y."/>
            <person name="Zwiers L.-H."/>
            <person name="Turgeon B."/>
            <person name="Goodwin S."/>
            <person name="Spatafora J."/>
            <person name="Crous P."/>
            <person name="Grigoriev I."/>
        </authorList>
    </citation>
    <scope>NUCLEOTIDE SEQUENCE</scope>
    <source>
        <strain evidence="3">CBS 207.26</strain>
    </source>
</reference>
<organism evidence="3 4">
    <name type="scientific">Zopfia rhizophila CBS 207.26</name>
    <dbReference type="NCBI Taxonomy" id="1314779"/>
    <lineage>
        <taxon>Eukaryota</taxon>
        <taxon>Fungi</taxon>
        <taxon>Dikarya</taxon>
        <taxon>Ascomycota</taxon>
        <taxon>Pezizomycotina</taxon>
        <taxon>Dothideomycetes</taxon>
        <taxon>Dothideomycetes incertae sedis</taxon>
        <taxon>Zopfiaceae</taxon>
        <taxon>Zopfia</taxon>
    </lineage>
</organism>
<gene>
    <name evidence="3" type="ORF">K469DRAFT_327994</name>
</gene>
<dbReference type="AlphaFoldDB" id="A0A6A6DHU8"/>